<protein>
    <submittedName>
        <fullName evidence="1">Uncharacterized protein</fullName>
    </submittedName>
</protein>
<organism evidence="1 2">
    <name type="scientific">Prunus yedoensis var. nudiflora</name>
    <dbReference type="NCBI Taxonomy" id="2094558"/>
    <lineage>
        <taxon>Eukaryota</taxon>
        <taxon>Viridiplantae</taxon>
        <taxon>Streptophyta</taxon>
        <taxon>Embryophyta</taxon>
        <taxon>Tracheophyta</taxon>
        <taxon>Spermatophyta</taxon>
        <taxon>Magnoliopsida</taxon>
        <taxon>eudicotyledons</taxon>
        <taxon>Gunneridae</taxon>
        <taxon>Pentapetalae</taxon>
        <taxon>rosids</taxon>
        <taxon>fabids</taxon>
        <taxon>Rosales</taxon>
        <taxon>Rosaceae</taxon>
        <taxon>Amygdaloideae</taxon>
        <taxon>Amygdaleae</taxon>
        <taxon>Prunus</taxon>
    </lineage>
</organism>
<name>A0A314YC10_PRUYE</name>
<evidence type="ECO:0000313" key="1">
    <source>
        <dbReference type="EMBL" id="PQQ02381.1"/>
    </source>
</evidence>
<dbReference type="AlphaFoldDB" id="A0A314YC10"/>
<reference evidence="1 2" key="1">
    <citation type="submission" date="2018-02" db="EMBL/GenBank/DDBJ databases">
        <title>Draft genome of wild Prunus yedoensis var. nudiflora.</title>
        <authorList>
            <person name="Baek S."/>
            <person name="Kim J.-H."/>
            <person name="Choi K."/>
            <person name="Kim G.-B."/>
            <person name="Cho A."/>
            <person name="Jang H."/>
            <person name="Shin C.-H."/>
            <person name="Yu H.-J."/>
            <person name="Mun J.-H."/>
        </authorList>
    </citation>
    <scope>NUCLEOTIDE SEQUENCE [LARGE SCALE GENOMIC DNA]</scope>
    <source>
        <strain evidence="2">cv. Jeju island</strain>
        <tissue evidence="1">Leaf</tissue>
    </source>
</reference>
<dbReference type="Proteomes" id="UP000250321">
    <property type="component" value="Unassembled WGS sequence"/>
</dbReference>
<accession>A0A314YC10</accession>
<evidence type="ECO:0000313" key="2">
    <source>
        <dbReference type="Proteomes" id="UP000250321"/>
    </source>
</evidence>
<comment type="caution">
    <text evidence="1">The sequence shown here is derived from an EMBL/GenBank/DDBJ whole genome shotgun (WGS) entry which is preliminary data.</text>
</comment>
<keyword evidence="2" id="KW-1185">Reference proteome</keyword>
<dbReference type="EMBL" id="PJQY01001474">
    <property type="protein sequence ID" value="PQQ02381.1"/>
    <property type="molecule type" value="Genomic_DNA"/>
</dbReference>
<sequence length="162" mass="18079">MSQGCCFRRYSLLNAACLPLPALGDSRSKISVVYSPHRVKRQLGLDQGVPASSDHSDPFLLHRVFWSNDNVPNGIRPLVLAGKRRVGGFSPGYQAYWNHCLASFREFQSSHCDRLPPSTARHVGLVSEEKAIPLSEKRNLPFIPKSGDIHGEFPKMRQRPGT</sequence>
<proteinExistence type="predicted"/>
<gene>
    <name evidence="1" type="ORF">Pyn_29884</name>
</gene>